<protein>
    <submittedName>
        <fullName evidence="1">Uncharacterized protein</fullName>
    </submittedName>
</protein>
<keyword evidence="2" id="KW-1185">Reference proteome</keyword>
<organism evidence="1 2">
    <name type="scientific">Anaerosporobacter mobilis DSM 15930</name>
    <dbReference type="NCBI Taxonomy" id="1120996"/>
    <lineage>
        <taxon>Bacteria</taxon>
        <taxon>Bacillati</taxon>
        <taxon>Bacillota</taxon>
        <taxon>Clostridia</taxon>
        <taxon>Lachnospirales</taxon>
        <taxon>Lachnospiraceae</taxon>
        <taxon>Anaerosporobacter</taxon>
    </lineage>
</organism>
<gene>
    <name evidence="1" type="ORF">SAMN02746066_02679</name>
</gene>
<evidence type="ECO:0000313" key="2">
    <source>
        <dbReference type="Proteomes" id="UP000184038"/>
    </source>
</evidence>
<dbReference type="AlphaFoldDB" id="A0A1M7KD08"/>
<dbReference type="RefSeq" id="WP_170865493.1">
    <property type="nucleotide sequence ID" value="NZ_FRCP01000013.1"/>
</dbReference>
<accession>A0A1M7KD08</accession>
<dbReference type="Proteomes" id="UP000184038">
    <property type="component" value="Unassembled WGS sequence"/>
</dbReference>
<sequence length="53" mass="6208">MSYVDPKLQHQFETLSIDLKNAILERNVQIYEITDLIQVLEDITKEDKSNTLT</sequence>
<reference evidence="1 2" key="1">
    <citation type="submission" date="2016-11" db="EMBL/GenBank/DDBJ databases">
        <authorList>
            <person name="Jaros S."/>
            <person name="Januszkiewicz K."/>
            <person name="Wedrychowicz H."/>
        </authorList>
    </citation>
    <scope>NUCLEOTIDE SEQUENCE [LARGE SCALE GENOMIC DNA]</scope>
    <source>
        <strain evidence="1 2">DSM 15930</strain>
    </source>
</reference>
<name>A0A1M7KD08_9FIRM</name>
<proteinExistence type="predicted"/>
<evidence type="ECO:0000313" key="1">
    <source>
        <dbReference type="EMBL" id="SHM63149.1"/>
    </source>
</evidence>
<dbReference type="EMBL" id="FRCP01000013">
    <property type="protein sequence ID" value="SHM63149.1"/>
    <property type="molecule type" value="Genomic_DNA"/>
</dbReference>